<accession>A0A0A9BGL8</accession>
<dbReference type="AlphaFoldDB" id="A0A0A9BGL8"/>
<sequence length="49" mass="5824">MLKLQILPLMQNERELSKPKGPPVLHDPELRHQCFIYMKIPKKLHPHSL</sequence>
<name>A0A0A9BGL8_ARUDO</name>
<proteinExistence type="predicted"/>
<reference evidence="1" key="1">
    <citation type="submission" date="2014-09" db="EMBL/GenBank/DDBJ databases">
        <authorList>
            <person name="Magalhaes I.L.F."/>
            <person name="Oliveira U."/>
            <person name="Santos F.R."/>
            <person name="Vidigal T.H.D.A."/>
            <person name="Brescovit A.D."/>
            <person name="Santos A.J."/>
        </authorList>
    </citation>
    <scope>NUCLEOTIDE SEQUENCE</scope>
    <source>
        <tissue evidence="1">Shoot tissue taken approximately 20 cm above the soil surface</tissue>
    </source>
</reference>
<organism evidence="1">
    <name type="scientific">Arundo donax</name>
    <name type="common">Giant reed</name>
    <name type="synonym">Donax arundinaceus</name>
    <dbReference type="NCBI Taxonomy" id="35708"/>
    <lineage>
        <taxon>Eukaryota</taxon>
        <taxon>Viridiplantae</taxon>
        <taxon>Streptophyta</taxon>
        <taxon>Embryophyta</taxon>
        <taxon>Tracheophyta</taxon>
        <taxon>Spermatophyta</taxon>
        <taxon>Magnoliopsida</taxon>
        <taxon>Liliopsida</taxon>
        <taxon>Poales</taxon>
        <taxon>Poaceae</taxon>
        <taxon>PACMAD clade</taxon>
        <taxon>Arundinoideae</taxon>
        <taxon>Arundineae</taxon>
        <taxon>Arundo</taxon>
    </lineage>
</organism>
<protein>
    <submittedName>
        <fullName evidence="1">Uncharacterized protein</fullName>
    </submittedName>
</protein>
<dbReference type="EMBL" id="GBRH01234811">
    <property type="protein sequence ID" value="JAD63084.1"/>
    <property type="molecule type" value="Transcribed_RNA"/>
</dbReference>
<evidence type="ECO:0000313" key="1">
    <source>
        <dbReference type="EMBL" id="JAD63084.1"/>
    </source>
</evidence>
<reference evidence="1" key="2">
    <citation type="journal article" date="2015" name="Data Brief">
        <title>Shoot transcriptome of the giant reed, Arundo donax.</title>
        <authorList>
            <person name="Barrero R.A."/>
            <person name="Guerrero F.D."/>
            <person name="Moolhuijzen P."/>
            <person name="Goolsby J.A."/>
            <person name="Tidwell J."/>
            <person name="Bellgard S.E."/>
            <person name="Bellgard M.I."/>
        </authorList>
    </citation>
    <scope>NUCLEOTIDE SEQUENCE</scope>
    <source>
        <tissue evidence="1">Shoot tissue taken approximately 20 cm above the soil surface</tissue>
    </source>
</reference>